<keyword evidence="5" id="KW-0597">Phosphoprotein</keyword>
<dbReference type="SMART" id="SM00355">
    <property type="entry name" value="ZnF_C2H2"/>
    <property type="match status" value="2"/>
</dbReference>
<keyword evidence="12" id="KW-0238">DNA-binding</keyword>
<evidence type="ECO:0000256" key="9">
    <source>
        <dbReference type="ARBA" id="ARBA00022833"/>
    </source>
</evidence>
<dbReference type="GO" id="GO:0005634">
    <property type="term" value="C:nucleus"/>
    <property type="evidence" value="ECO:0007669"/>
    <property type="project" value="UniProtKB-SubCell"/>
</dbReference>
<dbReference type="InterPro" id="IPR036236">
    <property type="entry name" value="Znf_C2H2_sf"/>
</dbReference>
<evidence type="ECO:0000256" key="11">
    <source>
        <dbReference type="ARBA" id="ARBA00023015"/>
    </source>
</evidence>
<evidence type="ECO:0000256" key="12">
    <source>
        <dbReference type="ARBA" id="ARBA00023125"/>
    </source>
</evidence>
<name>A0A2J8X2T7_PONAB</name>
<organism evidence="19">
    <name type="scientific">Pongo abelii</name>
    <name type="common">Sumatran orangutan</name>
    <name type="synonym">Pongo pygmaeus abelii</name>
    <dbReference type="NCBI Taxonomy" id="9601"/>
    <lineage>
        <taxon>Eukaryota</taxon>
        <taxon>Metazoa</taxon>
        <taxon>Chordata</taxon>
        <taxon>Craniata</taxon>
        <taxon>Vertebrata</taxon>
        <taxon>Euteleostomi</taxon>
        <taxon>Mammalia</taxon>
        <taxon>Eutheria</taxon>
        <taxon>Euarchontoglires</taxon>
        <taxon>Primates</taxon>
        <taxon>Haplorrhini</taxon>
        <taxon>Catarrhini</taxon>
        <taxon>Hominidae</taxon>
        <taxon>Pongo</taxon>
    </lineage>
</organism>
<dbReference type="SUPFAM" id="SSF57667">
    <property type="entry name" value="beta-beta-alpha zinc fingers"/>
    <property type="match status" value="2"/>
</dbReference>
<dbReference type="GO" id="GO:0000981">
    <property type="term" value="F:DNA-binding transcription factor activity, RNA polymerase II-specific"/>
    <property type="evidence" value="ECO:0007669"/>
    <property type="project" value="TreeGrafter"/>
</dbReference>
<accession>A0A2J8X2T7</accession>
<gene>
    <name evidence="19" type="ORF">CR201_G0005516</name>
</gene>
<proteinExistence type="inferred from homology"/>
<keyword evidence="7" id="KW-0677">Repeat</keyword>
<comment type="caution">
    <text evidence="19">The sequence shown here is derived from an EMBL/GenBank/DDBJ whole genome shotgun (WGS) entry which is preliminary data.</text>
</comment>
<keyword evidence="9" id="KW-0862">Zinc</keyword>
<keyword evidence="13" id="KW-0371">Homeobox</keyword>
<evidence type="ECO:0000256" key="10">
    <source>
        <dbReference type="ARBA" id="ARBA00022843"/>
    </source>
</evidence>
<evidence type="ECO:0000256" key="7">
    <source>
        <dbReference type="ARBA" id="ARBA00022737"/>
    </source>
</evidence>
<evidence type="ECO:0000256" key="5">
    <source>
        <dbReference type="ARBA" id="ARBA00022553"/>
    </source>
</evidence>
<dbReference type="AlphaFoldDB" id="A0A2J8X2T7"/>
<evidence type="ECO:0000256" key="2">
    <source>
        <dbReference type="ARBA" id="ARBA00007440"/>
    </source>
</evidence>
<dbReference type="Gene3D" id="3.30.160.60">
    <property type="entry name" value="Classic Zinc Finger"/>
    <property type="match status" value="1"/>
</dbReference>
<dbReference type="FunFam" id="3.30.160.60:FF:000296">
    <property type="entry name" value="Zinc fingers and homeoboxes protein 1"/>
    <property type="match status" value="1"/>
</dbReference>
<evidence type="ECO:0000256" key="4">
    <source>
        <dbReference type="ARBA" id="ARBA00022499"/>
    </source>
</evidence>
<evidence type="ECO:0000256" key="13">
    <source>
        <dbReference type="ARBA" id="ARBA00023155"/>
    </source>
</evidence>
<evidence type="ECO:0000256" key="1">
    <source>
        <dbReference type="ARBA" id="ARBA00004123"/>
    </source>
</evidence>
<comment type="similarity">
    <text evidence="2">Belongs to the ZHX family.</text>
</comment>
<evidence type="ECO:0000256" key="17">
    <source>
        <dbReference type="SAM" id="MobiDB-lite"/>
    </source>
</evidence>
<keyword evidence="4" id="KW-1017">Isopeptide bond</keyword>
<dbReference type="PANTHER" id="PTHR15467:SF5">
    <property type="entry name" value="ZINC FINGERS AND HOMEOBOXES PROTEIN 2"/>
    <property type="match status" value="1"/>
</dbReference>
<dbReference type="GO" id="GO:0008270">
    <property type="term" value="F:zinc ion binding"/>
    <property type="evidence" value="ECO:0007669"/>
    <property type="project" value="UniProtKB-KW"/>
</dbReference>
<dbReference type="EMBL" id="NDHI03003373">
    <property type="protein sequence ID" value="PNJ76343.1"/>
    <property type="molecule type" value="Genomic_DNA"/>
</dbReference>
<dbReference type="InterPro" id="IPR041057">
    <property type="entry name" value="ZHX_Znf_C2H2"/>
</dbReference>
<keyword evidence="15" id="KW-0539">Nucleus</keyword>
<keyword evidence="8 16" id="KW-0863">Zinc-finger</keyword>
<comment type="subcellular location">
    <subcellularLocation>
        <location evidence="1">Nucleus</location>
    </subcellularLocation>
</comment>
<keyword evidence="14" id="KW-0804">Transcription</keyword>
<evidence type="ECO:0000256" key="8">
    <source>
        <dbReference type="ARBA" id="ARBA00022771"/>
    </source>
</evidence>
<sequence length="166" mass="18725">MASKRKSTTPCMVRTSQVVEQDVPEEVDRAKEKGIGTPQPDVAKDSWAAELENSSKENEVIEVKSMGESQSKKLQGGYECKYCPYSTQNLNEFTEHVDMQHPNVILNPLYVCAECNFTTKKYDSLSDHNSKFHPGEANFKLKLIKRNNQTVLEQSIEATNHVVSIT</sequence>
<dbReference type="InterPro" id="IPR013087">
    <property type="entry name" value="Znf_C2H2_type"/>
</dbReference>
<keyword evidence="6" id="KW-0479">Metal-binding</keyword>
<keyword evidence="10" id="KW-0832">Ubl conjugation</keyword>
<keyword evidence="3" id="KW-0678">Repressor</keyword>
<dbReference type="GO" id="GO:0003677">
    <property type="term" value="F:DNA binding"/>
    <property type="evidence" value="ECO:0007669"/>
    <property type="project" value="UniProtKB-KW"/>
</dbReference>
<evidence type="ECO:0000256" key="14">
    <source>
        <dbReference type="ARBA" id="ARBA00023163"/>
    </source>
</evidence>
<protein>
    <submittedName>
        <fullName evidence="19">ZHX2 isoform 2</fullName>
    </submittedName>
</protein>
<evidence type="ECO:0000256" key="16">
    <source>
        <dbReference type="PROSITE-ProRule" id="PRU00042"/>
    </source>
</evidence>
<feature type="domain" description="C2H2-type" evidence="18">
    <location>
        <begin position="110"/>
        <end position="138"/>
    </location>
</feature>
<keyword evidence="11" id="KW-0805">Transcription regulation</keyword>
<feature type="non-terminal residue" evidence="19">
    <location>
        <position position="166"/>
    </location>
</feature>
<evidence type="ECO:0000256" key="3">
    <source>
        <dbReference type="ARBA" id="ARBA00022491"/>
    </source>
</evidence>
<reference evidence="19" key="1">
    <citation type="submission" date="2017-12" db="EMBL/GenBank/DDBJ databases">
        <title>High-resolution comparative analysis of great ape genomes.</title>
        <authorList>
            <person name="Pollen A."/>
            <person name="Hastie A."/>
            <person name="Hormozdiari F."/>
            <person name="Dougherty M."/>
            <person name="Liu R."/>
            <person name="Chaisson M."/>
            <person name="Hoppe E."/>
            <person name="Hill C."/>
            <person name="Pang A."/>
            <person name="Hillier L."/>
            <person name="Baker C."/>
            <person name="Armstrong J."/>
            <person name="Shendure J."/>
            <person name="Paten B."/>
            <person name="Wilson R."/>
            <person name="Chao H."/>
            <person name="Schneider V."/>
            <person name="Ventura M."/>
            <person name="Kronenberg Z."/>
            <person name="Murali S."/>
            <person name="Gordon D."/>
            <person name="Cantsilieris S."/>
            <person name="Munson K."/>
            <person name="Nelson B."/>
            <person name="Raja A."/>
            <person name="Underwood J."/>
            <person name="Diekhans M."/>
            <person name="Fiddes I."/>
            <person name="Haussler D."/>
            <person name="Eichler E."/>
        </authorList>
    </citation>
    <scope>NUCLEOTIDE SEQUENCE [LARGE SCALE GENOMIC DNA]</scope>
    <source>
        <strain evidence="19">Susie</strain>
    </source>
</reference>
<evidence type="ECO:0000313" key="19">
    <source>
        <dbReference type="EMBL" id="PNJ76343.1"/>
    </source>
</evidence>
<dbReference type="Pfam" id="PF18387">
    <property type="entry name" value="zf_C2H2_ZHX"/>
    <property type="match status" value="1"/>
</dbReference>
<evidence type="ECO:0000259" key="18">
    <source>
        <dbReference type="PROSITE" id="PS50157"/>
    </source>
</evidence>
<evidence type="ECO:0000256" key="6">
    <source>
        <dbReference type="ARBA" id="ARBA00022723"/>
    </source>
</evidence>
<dbReference type="PANTHER" id="PTHR15467">
    <property type="entry name" value="ZINC-FINGERS AND HOMEOBOXES RELATED"/>
    <property type="match status" value="1"/>
</dbReference>
<feature type="region of interest" description="Disordered" evidence="17">
    <location>
        <begin position="25"/>
        <end position="44"/>
    </location>
</feature>
<evidence type="ECO:0000256" key="15">
    <source>
        <dbReference type="ARBA" id="ARBA00023242"/>
    </source>
</evidence>
<dbReference type="PROSITE" id="PS50157">
    <property type="entry name" value="ZINC_FINGER_C2H2_2"/>
    <property type="match status" value="1"/>
</dbReference>